<organism evidence="2 3">
    <name type="scientific">Methylobacterium iners</name>
    <dbReference type="NCBI Taxonomy" id="418707"/>
    <lineage>
        <taxon>Bacteria</taxon>
        <taxon>Pseudomonadati</taxon>
        <taxon>Pseudomonadota</taxon>
        <taxon>Alphaproteobacteria</taxon>
        <taxon>Hyphomicrobiales</taxon>
        <taxon>Methylobacteriaceae</taxon>
        <taxon>Methylobacterium</taxon>
    </lineage>
</organism>
<dbReference type="Proteomes" id="UP001055125">
    <property type="component" value="Unassembled WGS sequence"/>
</dbReference>
<name>A0ABQ4RRT8_9HYPH</name>
<evidence type="ECO:0000313" key="3">
    <source>
        <dbReference type="Proteomes" id="UP001055125"/>
    </source>
</evidence>
<reference evidence="2" key="1">
    <citation type="journal article" date="2021" name="Front. Microbiol.">
        <title>Comprehensive Comparative Genomics and Phenotyping of Methylobacterium Species.</title>
        <authorList>
            <person name="Alessa O."/>
            <person name="Ogura Y."/>
            <person name="Fujitani Y."/>
            <person name="Takami H."/>
            <person name="Hayashi T."/>
            <person name="Sahin N."/>
            <person name="Tani A."/>
        </authorList>
    </citation>
    <scope>NUCLEOTIDE SEQUENCE</scope>
    <source>
        <strain evidence="2">DSM 19015</strain>
    </source>
</reference>
<evidence type="ECO:0000313" key="2">
    <source>
        <dbReference type="EMBL" id="GJD93491.1"/>
    </source>
</evidence>
<proteinExistence type="predicted"/>
<protein>
    <submittedName>
        <fullName evidence="2">Uncharacterized protein</fullName>
    </submittedName>
</protein>
<dbReference type="EMBL" id="BPQP01000009">
    <property type="protein sequence ID" value="GJD93491.1"/>
    <property type="molecule type" value="Genomic_DNA"/>
</dbReference>
<sequence length="69" mass="6865">MKHLVLTAAALMIMGGAPAMAMSCCGRTKSGASMCAKPGMAMNKSGMGKSAKAKGCCCGGMAMNMSKRG</sequence>
<feature type="chain" id="PRO_5046456036" evidence="1">
    <location>
        <begin position="22"/>
        <end position="69"/>
    </location>
</feature>
<dbReference type="RefSeq" id="WP_238242694.1">
    <property type="nucleotide sequence ID" value="NZ_BPQP01000009.1"/>
</dbReference>
<keyword evidence="3" id="KW-1185">Reference proteome</keyword>
<accession>A0ABQ4RRT8</accession>
<dbReference type="PROSITE" id="PS51257">
    <property type="entry name" value="PROKAR_LIPOPROTEIN"/>
    <property type="match status" value="1"/>
</dbReference>
<reference evidence="2" key="2">
    <citation type="submission" date="2021-08" db="EMBL/GenBank/DDBJ databases">
        <authorList>
            <person name="Tani A."/>
            <person name="Ola A."/>
            <person name="Ogura Y."/>
            <person name="Katsura K."/>
            <person name="Hayashi T."/>
        </authorList>
    </citation>
    <scope>NUCLEOTIDE SEQUENCE</scope>
    <source>
        <strain evidence="2">DSM 19015</strain>
    </source>
</reference>
<comment type="caution">
    <text evidence="2">The sequence shown here is derived from an EMBL/GenBank/DDBJ whole genome shotgun (WGS) entry which is preliminary data.</text>
</comment>
<evidence type="ECO:0000256" key="1">
    <source>
        <dbReference type="SAM" id="SignalP"/>
    </source>
</evidence>
<feature type="signal peptide" evidence="1">
    <location>
        <begin position="1"/>
        <end position="21"/>
    </location>
</feature>
<keyword evidence="1" id="KW-0732">Signal</keyword>
<gene>
    <name evidence="2" type="ORF">OCOJLMKI_0686</name>
</gene>